<accession>A0A7G3ZFG2</accession>
<keyword evidence="5" id="KW-1185">Reference proteome</keyword>
<dbReference type="InterPro" id="IPR020845">
    <property type="entry name" value="AMP-binding_CS"/>
</dbReference>
<gene>
    <name evidence="4" type="ORF">HG536_0C04170</name>
</gene>
<evidence type="ECO:0000256" key="1">
    <source>
        <dbReference type="ARBA" id="ARBA00022741"/>
    </source>
</evidence>
<dbReference type="GeneID" id="59325384"/>
<dbReference type="PANTHER" id="PTHR43272:SF33">
    <property type="entry name" value="AMP-BINDING DOMAIN-CONTAINING PROTEIN-RELATED"/>
    <property type="match status" value="1"/>
</dbReference>
<reference evidence="4 5" key="1">
    <citation type="submission" date="2020-06" db="EMBL/GenBank/DDBJ databases">
        <title>The yeast mating-type switching endonuclease HO is a domesticated member of an unorthodox homing genetic element family.</title>
        <authorList>
            <person name="Coughlan A.Y."/>
            <person name="Lombardi L."/>
            <person name="Braun-Galleani S."/>
            <person name="Martos A.R."/>
            <person name="Galeote V."/>
            <person name="Bigey F."/>
            <person name="Dequin S."/>
            <person name="Byrne K.P."/>
            <person name="Wolfe K.H."/>
        </authorList>
    </citation>
    <scope>NUCLEOTIDE SEQUENCE [LARGE SCALE GENOMIC DNA]</scope>
    <source>
        <strain evidence="4 5">CBS764</strain>
    </source>
</reference>
<evidence type="ECO:0000313" key="5">
    <source>
        <dbReference type="Proteomes" id="UP000515788"/>
    </source>
</evidence>
<dbReference type="PANTHER" id="PTHR43272">
    <property type="entry name" value="LONG-CHAIN-FATTY-ACID--COA LIGASE"/>
    <property type="match status" value="1"/>
</dbReference>
<protein>
    <recommendedName>
        <fullName evidence="3">AMP-dependent synthetase/ligase domain-containing protein</fullName>
    </recommendedName>
</protein>
<keyword evidence="1" id="KW-0547">Nucleotide-binding</keyword>
<dbReference type="GO" id="GO:0016020">
    <property type="term" value="C:membrane"/>
    <property type="evidence" value="ECO:0007669"/>
    <property type="project" value="TreeGrafter"/>
</dbReference>
<dbReference type="OrthoDB" id="1700726at2759"/>
<evidence type="ECO:0000259" key="3">
    <source>
        <dbReference type="Pfam" id="PF00501"/>
    </source>
</evidence>
<dbReference type="Gene3D" id="3.40.50.12780">
    <property type="entry name" value="N-terminal domain of ligase-like"/>
    <property type="match status" value="1"/>
</dbReference>
<keyword evidence="2" id="KW-0067">ATP-binding</keyword>
<proteinExistence type="predicted"/>
<sequence>METTCTLTELVETDPRYRKLKEKLSCYQKGSDEYLAAFVDGLPLTQYPTYGTFLKKQGVAVPGSQEDGYSPIFRNALSPDKLISCVDERLATLYDHFMFSVRRWPKNDCLGYRPFDSATGKFLDYYHFLSFEEVERRSRHIGGGIMSLVNVKRKKPLNCNDFMVAILSYNRVEWMLVDLACQMYSLADTALYETLGAETSHYIMNLTEAPVLLFAQVNMRKVIDLLPRLEHVNTLICLEDLDDSELRLFSEALLPLSTNSKGETISLFSLRQVERIGMLNELPVIPPTPDSLYTVSFTSGTTGMPKGVEMTHGNAAAGIAFTFSAMTASLAKKNKQLHNMCFLPLAHIFQRMLVSFSLSVGMGLGFLHAPDPSVLVEDMKILKPDIVALVPRILTRMEAGIKNSLEQSCATKAVADSILSSKKARLLAHNGQDDSLMNHLVYQKLLINKIRDSLGLSNGSYLITGSAPISPATLVFLRTALDIGMRQGYGLTETFAGICMSEAYEKDPGSCGAIGCAAECRLKSVPEMGYDAADLKGELQLRGPQVFSSYYLRPDETAAVLDEKMWYSTGDIASLDNKGRLRVIDRVKNFFKLSQGEYIAPEKIENVYLSSCPLITQAFVYGDSFKSYLVGVIGVDLDSVRKALSAKYPAMKDLPAGQVIESLNINKDLKRHFLFILNRYTKNLQGFEKLHNVYVGLEPLKLEDEVITPTLKIKRANASKHFKPILNGLYDEGSLINGAKL</sequence>
<dbReference type="KEGG" id="tgb:HG536_0C04170"/>
<dbReference type="Proteomes" id="UP000515788">
    <property type="component" value="Chromosome 3"/>
</dbReference>
<dbReference type="PROSITE" id="PS00455">
    <property type="entry name" value="AMP_BINDING"/>
    <property type="match status" value="1"/>
</dbReference>
<dbReference type="EMBL" id="CP059248">
    <property type="protein sequence ID" value="QLL32248.1"/>
    <property type="molecule type" value="Genomic_DNA"/>
</dbReference>
<dbReference type="InterPro" id="IPR042099">
    <property type="entry name" value="ANL_N_sf"/>
</dbReference>
<dbReference type="GO" id="GO:0005524">
    <property type="term" value="F:ATP binding"/>
    <property type="evidence" value="ECO:0007669"/>
    <property type="project" value="UniProtKB-KW"/>
</dbReference>
<dbReference type="AlphaFoldDB" id="A0A7G3ZFG2"/>
<evidence type="ECO:0000256" key="2">
    <source>
        <dbReference type="ARBA" id="ARBA00022840"/>
    </source>
</evidence>
<dbReference type="Pfam" id="PF00501">
    <property type="entry name" value="AMP-binding"/>
    <property type="match status" value="1"/>
</dbReference>
<dbReference type="InterPro" id="IPR000873">
    <property type="entry name" value="AMP-dep_synth/lig_dom"/>
</dbReference>
<dbReference type="SUPFAM" id="SSF56801">
    <property type="entry name" value="Acetyl-CoA synthetase-like"/>
    <property type="match status" value="1"/>
</dbReference>
<evidence type="ECO:0000313" key="4">
    <source>
        <dbReference type="EMBL" id="QLL32248.1"/>
    </source>
</evidence>
<name>A0A7G3ZFG2_9SACH</name>
<feature type="domain" description="AMP-dependent synthetase/ligase" evidence="3">
    <location>
        <begin position="125"/>
        <end position="551"/>
    </location>
</feature>
<dbReference type="RefSeq" id="XP_037138923.1">
    <property type="nucleotide sequence ID" value="XM_037283027.1"/>
</dbReference>
<dbReference type="GO" id="GO:0005783">
    <property type="term" value="C:endoplasmic reticulum"/>
    <property type="evidence" value="ECO:0007669"/>
    <property type="project" value="TreeGrafter"/>
</dbReference>
<dbReference type="GO" id="GO:0004467">
    <property type="term" value="F:long-chain fatty acid-CoA ligase activity"/>
    <property type="evidence" value="ECO:0007669"/>
    <property type="project" value="TreeGrafter"/>
</dbReference>
<organism evidence="4 5">
    <name type="scientific">Torulaspora globosa</name>
    <dbReference type="NCBI Taxonomy" id="48254"/>
    <lineage>
        <taxon>Eukaryota</taxon>
        <taxon>Fungi</taxon>
        <taxon>Dikarya</taxon>
        <taxon>Ascomycota</taxon>
        <taxon>Saccharomycotina</taxon>
        <taxon>Saccharomycetes</taxon>
        <taxon>Saccharomycetales</taxon>
        <taxon>Saccharomycetaceae</taxon>
        <taxon>Torulaspora</taxon>
    </lineage>
</organism>